<accession>A0A8D2E9P7</accession>
<name>A0A8D2E9P7_THEGE</name>
<dbReference type="PANTHER" id="PTHR12138:SF133">
    <property type="entry name" value="SECRETED PROTEIN"/>
    <property type="match status" value="1"/>
</dbReference>
<evidence type="ECO:0000256" key="1">
    <source>
        <dbReference type="SAM" id="MobiDB-lite"/>
    </source>
</evidence>
<sequence>KKKSQPCSSYSPASASRVAGNTGACHHTRLIFVFLLEIGFHHGGQAGLELLISSSPPALASQNAGITGMSHRAQPSICFFESLDTQLLHANTRSMRSVCLLGSPTPEGLNQSCSGCELSSPGSHTAWGRMTSRVILT</sequence>
<reference evidence="2" key="1">
    <citation type="submission" date="2018-05" db="EMBL/GenBank/DDBJ databases">
        <title>Whole genome of Theropithecus gelada.</title>
        <authorList>
            <person name="Chiou K.L."/>
            <person name="Snyder-Mackler N."/>
        </authorList>
    </citation>
    <scope>NUCLEOTIDE SEQUENCE [LARGE SCALE GENOMIC DNA]</scope>
</reference>
<protein>
    <submittedName>
        <fullName evidence="2">Uncharacterized protein</fullName>
    </submittedName>
</protein>
<evidence type="ECO:0000313" key="2">
    <source>
        <dbReference type="Ensembl" id="ENSTGEP00000003550.1"/>
    </source>
</evidence>
<reference evidence="2" key="2">
    <citation type="submission" date="2025-08" db="UniProtKB">
        <authorList>
            <consortium name="Ensembl"/>
        </authorList>
    </citation>
    <scope>IDENTIFICATION</scope>
</reference>
<keyword evidence="3" id="KW-1185">Reference proteome</keyword>
<dbReference type="AlphaFoldDB" id="A0A8D2E9P7"/>
<feature type="region of interest" description="Disordered" evidence="1">
    <location>
        <begin position="1"/>
        <end position="20"/>
    </location>
</feature>
<dbReference type="PRINTS" id="PR02045">
    <property type="entry name" value="F138DOMAIN"/>
</dbReference>
<dbReference type="Ensembl" id="ENSTGET00000004330.1">
    <property type="protein sequence ID" value="ENSTGEP00000003550.1"/>
    <property type="gene ID" value="ENSTGEG00000003004.1"/>
</dbReference>
<dbReference type="Proteomes" id="UP000694411">
    <property type="component" value="Chromosome 15"/>
</dbReference>
<proteinExistence type="predicted"/>
<dbReference type="PANTHER" id="PTHR12138">
    <property type="entry name" value="PRIMATE-EXPANDED PROTEIN FAMILY"/>
    <property type="match status" value="1"/>
</dbReference>
<evidence type="ECO:0000313" key="3">
    <source>
        <dbReference type="Proteomes" id="UP000694411"/>
    </source>
</evidence>
<organism evidence="2 3">
    <name type="scientific">Theropithecus gelada</name>
    <name type="common">Gelada baboon</name>
    <dbReference type="NCBI Taxonomy" id="9565"/>
    <lineage>
        <taxon>Eukaryota</taxon>
        <taxon>Metazoa</taxon>
        <taxon>Chordata</taxon>
        <taxon>Craniata</taxon>
        <taxon>Vertebrata</taxon>
        <taxon>Euteleostomi</taxon>
        <taxon>Mammalia</taxon>
        <taxon>Eutheria</taxon>
        <taxon>Euarchontoglires</taxon>
        <taxon>Primates</taxon>
        <taxon>Haplorrhini</taxon>
        <taxon>Catarrhini</taxon>
        <taxon>Cercopithecidae</taxon>
        <taxon>Cercopithecinae</taxon>
        <taxon>Theropithecus</taxon>
    </lineage>
</organism>
<reference evidence="2" key="3">
    <citation type="submission" date="2025-09" db="UniProtKB">
        <authorList>
            <consortium name="Ensembl"/>
        </authorList>
    </citation>
    <scope>IDENTIFICATION</scope>
</reference>
<feature type="compositionally biased region" description="Polar residues" evidence="1">
    <location>
        <begin position="1"/>
        <end position="14"/>
    </location>
</feature>